<organism evidence="1 2">
    <name type="scientific">Eumeta variegata</name>
    <name type="common">Bagworm moth</name>
    <name type="synonym">Eumeta japonica</name>
    <dbReference type="NCBI Taxonomy" id="151549"/>
    <lineage>
        <taxon>Eukaryota</taxon>
        <taxon>Metazoa</taxon>
        <taxon>Ecdysozoa</taxon>
        <taxon>Arthropoda</taxon>
        <taxon>Hexapoda</taxon>
        <taxon>Insecta</taxon>
        <taxon>Pterygota</taxon>
        <taxon>Neoptera</taxon>
        <taxon>Endopterygota</taxon>
        <taxon>Lepidoptera</taxon>
        <taxon>Glossata</taxon>
        <taxon>Ditrysia</taxon>
        <taxon>Tineoidea</taxon>
        <taxon>Psychidae</taxon>
        <taxon>Oiketicinae</taxon>
        <taxon>Eumeta</taxon>
    </lineage>
</organism>
<name>A0A4C1WDS4_EUMVA</name>
<protein>
    <submittedName>
        <fullName evidence="1">Uncharacterized protein</fullName>
    </submittedName>
</protein>
<dbReference type="AlphaFoldDB" id="A0A4C1WDS4"/>
<evidence type="ECO:0000313" key="2">
    <source>
        <dbReference type="Proteomes" id="UP000299102"/>
    </source>
</evidence>
<sequence length="125" mass="13722">MKIPDVDITRCNKLQVAVYSFIYNGIVHASHVSKPSTKTACCEPLASISRHGAGYIKKAMTSNQIFRSTTKARKGVSFEPLITLYTAGEGGRRARAGGGRPAPRHRLANKHRTVITVEDELNENQ</sequence>
<gene>
    <name evidence="1" type="ORF">EVAR_102204_1</name>
</gene>
<dbReference type="Proteomes" id="UP000299102">
    <property type="component" value="Unassembled WGS sequence"/>
</dbReference>
<keyword evidence="2" id="KW-1185">Reference proteome</keyword>
<proteinExistence type="predicted"/>
<reference evidence="1 2" key="1">
    <citation type="journal article" date="2019" name="Commun. Biol.">
        <title>The bagworm genome reveals a unique fibroin gene that provides high tensile strength.</title>
        <authorList>
            <person name="Kono N."/>
            <person name="Nakamura H."/>
            <person name="Ohtoshi R."/>
            <person name="Tomita M."/>
            <person name="Numata K."/>
            <person name="Arakawa K."/>
        </authorList>
    </citation>
    <scope>NUCLEOTIDE SEQUENCE [LARGE SCALE GENOMIC DNA]</scope>
</reference>
<evidence type="ECO:0000313" key="1">
    <source>
        <dbReference type="EMBL" id="GBP49261.1"/>
    </source>
</evidence>
<accession>A0A4C1WDS4</accession>
<comment type="caution">
    <text evidence="1">The sequence shown here is derived from an EMBL/GenBank/DDBJ whole genome shotgun (WGS) entry which is preliminary data.</text>
</comment>
<dbReference type="EMBL" id="BGZK01000541">
    <property type="protein sequence ID" value="GBP49261.1"/>
    <property type="molecule type" value="Genomic_DNA"/>
</dbReference>